<feature type="domain" description="Phage terminase large subunit N-terminal" evidence="1">
    <location>
        <begin position="175"/>
        <end position="258"/>
    </location>
</feature>
<dbReference type="Gene3D" id="3.30.420.280">
    <property type="match status" value="1"/>
</dbReference>
<dbReference type="Pfam" id="PF04466">
    <property type="entry name" value="Terminase_3"/>
    <property type="match status" value="1"/>
</dbReference>
<proteinExistence type="predicted"/>
<dbReference type="GeneID" id="16193657"/>
<evidence type="ECO:0000313" key="3">
    <source>
        <dbReference type="Proteomes" id="UP000204143"/>
    </source>
</evidence>
<gene>
    <name evidence="2" type="primary">22</name>
    <name evidence="2" type="ORF">HCTV2_22</name>
</gene>
<dbReference type="KEGG" id="vg:16193657"/>
<evidence type="ECO:0000313" key="2">
    <source>
        <dbReference type="EMBL" id="AGM11796.1"/>
    </source>
</evidence>
<dbReference type="RefSeq" id="YP_008058384.1">
    <property type="nucleotide sequence ID" value="NC_021319.1"/>
</dbReference>
<reference evidence="2 3" key="1">
    <citation type="submission" date="2012-12" db="EMBL/GenBank/DDBJ databases">
        <authorList>
            <person name="Sencilo A."/>
            <person name="Jacobs-Sera D."/>
            <person name="Russell D.A."/>
            <person name="Ko C."/>
            <person name="Bowman C.A."/>
            <person name="Atanasova N."/>
            <person name="Osterlund E."/>
            <person name="Oksanen H.M."/>
            <person name="Bamford D.H."/>
            <person name="Hatfull G.F."/>
            <person name="Roine E."/>
            <person name="Hendrix R.W."/>
        </authorList>
    </citation>
    <scope>NUCLEOTIDE SEQUENCE [LARGE SCALE GENOMIC DNA]</scope>
</reference>
<dbReference type="Proteomes" id="UP000204143">
    <property type="component" value="Segment"/>
</dbReference>
<dbReference type="Gene3D" id="3.40.50.300">
    <property type="entry name" value="P-loop containing nucleotide triphosphate hydrolases"/>
    <property type="match status" value="1"/>
</dbReference>
<keyword evidence="3" id="KW-1185">Reference proteome</keyword>
<dbReference type="InterPro" id="IPR035412">
    <property type="entry name" value="Terminase_L_N"/>
</dbReference>
<evidence type="ECO:0000259" key="1">
    <source>
        <dbReference type="Pfam" id="PF04466"/>
    </source>
</evidence>
<dbReference type="InterPro" id="IPR027417">
    <property type="entry name" value="P-loop_NTPase"/>
</dbReference>
<organism evidence="2 3">
    <name type="scientific">Haloarcula californiae tailed virus 2</name>
    <dbReference type="NCBI Taxonomy" id="1273747"/>
    <lineage>
        <taxon>Viruses</taxon>
        <taxon>Duplodnaviria</taxon>
        <taxon>Heunggongvirae</taxon>
        <taxon>Uroviricota</taxon>
        <taxon>Caudoviricetes</taxon>
        <taxon>Saparoviridae</taxon>
        <taxon>Samsavirus</taxon>
        <taxon>Samsavirus crystalli</taxon>
        <taxon>Samsavirus HCTV2</taxon>
    </lineage>
</organism>
<protein>
    <submittedName>
        <fullName evidence="2">Terminase large subunit</fullName>
    </submittedName>
</protein>
<dbReference type="EMBL" id="KC292028">
    <property type="protein sequence ID" value="AGM11796.1"/>
    <property type="molecule type" value="Genomic_DNA"/>
</dbReference>
<name>R4THL2_9CAUD</name>
<dbReference type="OrthoDB" id="2120at10239"/>
<accession>R4THL2</accession>
<sequence>MATSERDTGRVWAFDATRIPWQKEFVECTDREVMADGAFGSGKTRGLGEKVYTNLTLYPGNRGLLARKTYSSIENTTLKTFLDEVVPDEHIVGTNKHRHLVQVQSPYYPTAHCAACGWETSAMVPVKRREHVLEQCPSCSADAIRWTPPSELYYEGLATSGSRPGEMPEKIAGMNLGFVAVDEAIEITEKDWEMLQGRLRLSDLANKYVRTLPFRQIFCVTNPDTPSHWLHRRFIDRGVGTRISSSTEDNPFNPPDYLDRLRQQFAGADFDRFVQGEWVGRTGLVYSDFQEGTHVIEPLEAADLLGQGWGVPQEREGALLERQEQYSVQTGDPSSEDEYLHHGIVPPEDTEVYLAVDWGYRPDPLVVQWWARHHSYGWVQYRELFRTRTLPGDAAEEVVRRSAQHELENVQAVYADHDSGDRKAWVEGAQRALNQEYDSQERPSWHRLRTTNAVKDRLDGVKHVMKVMRPDENGRAGLHFIRGSRAHPPDHHIVADDRPSCTLQEIRGYGWQGDEKEDPQDNHDHGMDAMRYLAYTHHRKGRASSTEGTAVFKS</sequence>